<comment type="caution">
    <text evidence="10">The sequence shown here is derived from an EMBL/GenBank/DDBJ whole genome shotgun (WGS) entry which is preliminary data.</text>
</comment>
<keyword evidence="7" id="KW-0234">DNA repair</keyword>
<evidence type="ECO:0000256" key="8">
    <source>
        <dbReference type="SAM" id="Coils"/>
    </source>
</evidence>
<dbReference type="Gene3D" id="3.90.320.10">
    <property type="match status" value="1"/>
</dbReference>
<dbReference type="InterPro" id="IPR011604">
    <property type="entry name" value="PDDEXK-like_dom_sf"/>
</dbReference>
<reference evidence="10 11" key="1">
    <citation type="submission" date="2018-03" db="EMBL/GenBank/DDBJ databases">
        <title>The uncultured portion of the human microbiome is neutrally assembled.</title>
        <authorList>
            <person name="Jeraldo P."/>
            <person name="Boardman L."/>
            <person name="White B.A."/>
            <person name="Nelson H."/>
            <person name="Goldenfeld N."/>
            <person name="Chia N."/>
        </authorList>
    </citation>
    <scope>NUCLEOTIDE SEQUENCE [LARGE SCALE GENOMIC DNA]</scope>
    <source>
        <strain evidence="10">CIM:MAG 903</strain>
    </source>
</reference>
<dbReference type="GO" id="GO:0003677">
    <property type="term" value="F:DNA binding"/>
    <property type="evidence" value="ECO:0007669"/>
    <property type="project" value="UniProtKB-KW"/>
</dbReference>
<evidence type="ECO:0000256" key="5">
    <source>
        <dbReference type="ARBA" id="ARBA00022840"/>
    </source>
</evidence>
<evidence type="ECO:0000256" key="7">
    <source>
        <dbReference type="ARBA" id="ARBA00023204"/>
    </source>
</evidence>
<feature type="coiled-coil region" evidence="8">
    <location>
        <begin position="63"/>
        <end position="90"/>
    </location>
</feature>
<accession>A0A316MF38</accession>
<feature type="domain" description="PD-(D/E)XK endonuclease-like" evidence="9">
    <location>
        <begin position="66"/>
        <end position="282"/>
    </location>
</feature>
<dbReference type="AlphaFoldDB" id="A0A316MF38"/>
<dbReference type="GO" id="GO:0005524">
    <property type="term" value="F:ATP binding"/>
    <property type="evidence" value="ECO:0007669"/>
    <property type="project" value="UniProtKB-KW"/>
</dbReference>
<evidence type="ECO:0000256" key="2">
    <source>
        <dbReference type="ARBA" id="ARBA00022763"/>
    </source>
</evidence>
<keyword evidence="2" id="KW-0227">DNA damage</keyword>
<evidence type="ECO:0000313" key="11">
    <source>
        <dbReference type="Proteomes" id="UP000246114"/>
    </source>
</evidence>
<evidence type="ECO:0000313" key="10">
    <source>
        <dbReference type="EMBL" id="PWL55163.1"/>
    </source>
</evidence>
<dbReference type="GO" id="GO:0006281">
    <property type="term" value="P:DNA repair"/>
    <property type="evidence" value="ECO:0007669"/>
    <property type="project" value="UniProtKB-KW"/>
</dbReference>
<keyword evidence="3" id="KW-0378">Hydrolase</keyword>
<dbReference type="Pfam" id="PF12705">
    <property type="entry name" value="PDDEXK_1"/>
    <property type="match status" value="1"/>
</dbReference>
<evidence type="ECO:0000256" key="3">
    <source>
        <dbReference type="ARBA" id="ARBA00022801"/>
    </source>
</evidence>
<keyword evidence="5" id="KW-0067">ATP-binding</keyword>
<dbReference type="GO" id="GO:0016787">
    <property type="term" value="F:hydrolase activity"/>
    <property type="evidence" value="ECO:0007669"/>
    <property type="project" value="UniProtKB-KW"/>
</dbReference>
<keyword evidence="4" id="KW-0347">Helicase</keyword>
<keyword evidence="1" id="KW-0547">Nucleotide-binding</keyword>
<evidence type="ECO:0000256" key="1">
    <source>
        <dbReference type="ARBA" id="ARBA00022741"/>
    </source>
</evidence>
<keyword evidence="8" id="KW-0175">Coiled coil</keyword>
<evidence type="ECO:0000259" key="9">
    <source>
        <dbReference type="Pfam" id="PF12705"/>
    </source>
</evidence>
<sequence length="294" mass="34416">MKITNVNNLPAPFVSAVEREYQYKDKQYSATQLLKGTCEAVLERRHHDEIQSDVSDMIWLIFGTAVHSILENAEEEAEQLKENKIVIDVDGGYKLSGIFDLYDAKEKKVTDYKTATVWKVIYNDWDDYRKQLLIYAYMLKKIGFECNKGEIIATLKDHSKSKAKFDGNYPQFPIHKVSFNFIDEDFKEIERFIKNKFNEIKLQEALSDDKLIPCTDVERWHKDDKYAVMKEGRKSALKVCSSKIEANEYIVSKNLDSKHYIEFREGQDTKCDDYCNVKQWCPFYKAKLNKKGSN</sequence>
<dbReference type="EMBL" id="QAMZ01000012">
    <property type="protein sequence ID" value="PWL55163.1"/>
    <property type="molecule type" value="Genomic_DNA"/>
</dbReference>
<protein>
    <recommendedName>
        <fullName evidence="9">PD-(D/E)XK endonuclease-like domain-containing protein</fullName>
    </recommendedName>
</protein>
<dbReference type="GO" id="GO:0004386">
    <property type="term" value="F:helicase activity"/>
    <property type="evidence" value="ECO:0007669"/>
    <property type="project" value="UniProtKB-KW"/>
</dbReference>
<dbReference type="Proteomes" id="UP000246114">
    <property type="component" value="Unassembled WGS sequence"/>
</dbReference>
<evidence type="ECO:0000256" key="6">
    <source>
        <dbReference type="ARBA" id="ARBA00023125"/>
    </source>
</evidence>
<gene>
    <name evidence="10" type="ORF">DBY38_02510</name>
</gene>
<evidence type="ECO:0000256" key="4">
    <source>
        <dbReference type="ARBA" id="ARBA00022806"/>
    </source>
</evidence>
<proteinExistence type="predicted"/>
<dbReference type="InterPro" id="IPR038726">
    <property type="entry name" value="PDDEXK_AddAB-type"/>
</dbReference>
<keyword evidence="6" id="KW-0238">DNA-binding</keyword>
<name>A0A316MF38_9CLOT</name>
<organism evidence="10 11">
    <name type="scientific">Clostridium cadaveris</name>
    <dbReference type="NCBI Taxonomy" id="1529"/>
    <lineage>
        <taxon>Bacteria</taxon>
        <taxon>Bacillati</taxon>
        <taxon>Bacillota</taxon>
        <taxon>Clostridia</taxon>
        <taxon>Eubacteriales</taxon>
        <taxon>Clostridiaceae</taxon>
        <taxon>Clostridium</taxon>
    </lineage>
</organism>